<keyword evidence="2" id="KW-1185">Reference proteome</keyword>
<accession>A0ABV1MZE9</accession>
<proteinExistence type="predicted"/>
<dbReference type="Proteomes" id="UP001478862">
    <property type="component" value="Unassembled WGS sequence"/>
</dbReference>
<comment type="caution">
    <text evidence="1">The sequence shown here is derived from an EMBL/GenBank/DDBJ whole genome shotgun (WGS) entry which is preliminary data.</text>
</comment>
<gene>
    <name evidence="1" type="ORF">ABNX05_25195</name>
</gene>
<organism evidence="1 2">
    <name type="scientific">Lysinibacillus zambalensis</name>
    <dbReference type="NCBI Taxonomy" id="3160866"/>
    <lineage>
        <taxon>Bacteria</taxon>
        <taxon>Bacillati</taxon>
        <taxon>Bacillota</taxon>
        <taxon>Bacilli</taxon>
        <taxon>Bacillales</taxon>
        <taxon>Bacillaceae</taxon>
        <taxon>Lysinibacillus</taxon>
    </lineage>
</organism>
<sequence length="135" mass="15324">MGKIFLFLEKTNEPNIQRIGTQHYAPEMLSEEELKMGVLVDEVPQAENIPDKRPELFYNTDTQELFYKYSDVVLPPTSPEQIMKDLQKELNAVKAENKTLMLALAESAEAQQQDKIENQLAVAEVVETLTTKGVL</sequence>
<protein>
    <recommendedName>
        <fullName evidence="3">Bacteriophage SP-beta YorD domain-containing protein</fullName>
    </recommendedName>
</protein>
<dbReference type="RefSeq" id="WP_349662196.1">
    <property type="nucleotide sequence ID" value="NZ_JBEGDG010000038.1"/>
</dbReference>
<name>A0ABV1MZE9_9BACI</name>
<evidence type="ECO:0000313" key="2">
    <source>
        <dbReference type="Proteomes" id="UP001478862"/>
    </source>
</evidence>
<dbReference type="EMBL" id="JBEGDG010000038">
    <property type="protein sequence ID" value="MEQ6357897.1"/>
    <property type="molecule type" value="Genomic_DNA"/>
</dbReference>
<evidence type="ECO:0000313" key="1">
    <source>
        <dbReference type="EMBL" id="MEQ6357897.1"/>
    </source>
</evidence>
<reference evidence="1 2" key="1">
    <citation type="submission" date="2024-06" db="EMBL/GenBank/DDBJ databases">
        <title>Lysinibacillus zambalefons sp. nov., a Novel Firmicute Isolated from the Poon Bato Zambales Hyperalkaline Spring.</title>
        <authorList>
            <person name="Aja J.A."/>
            <person name="Lazaro J.E.H."/>
            <person name="Llorin L.D."/>
            <person name="Lim K.R."/>
            <person name="Teodosio J."/>
            <person name="Dalisay D.S."/>
        </authorList>
    </citation>
    <scope>NUCLEOTIDE SEQUENCE [LARGE SCALE GENOMIC DNA]</scope>
    <source>
        <strain evidence="1 2">M3</strain>
    </source>
</reference>
<evidence type="ECO:0008006" key="3">
    <source>
        <dbReference type="Google" id="ProtNLM"/>
    </source>
</evidence>